<sequence length="381" mass="42478">MAQTTVNNENPLWITLAKHILSKQSPNTNVVFSPLSIHGIVGLMAAGSNGETLDQLLSFLKTKTLDELNTRFSKLVSLMADGSSSGGPRLSFMNGAWIDQTLSLKNYFKHVLNNVYNAACKQVDFRNKADKVVNEVNSWAERQTSGLIKRILPAKAANNETRLILANAVYFKGAWKLKFDPSMTEDSDFHLLDGKKVNVPFMTSDNSQLVREYNGFKVLGLPYSQGDDKRRFTMYILLPNNKHGLPSLLYKLGSESDFLESHIPREHVEVGRFMIPKFNISFEFEASNMLKELGVILPFTGEGLTEMVDEGLQVSSLHHKAFLELNEEGTVAEAVGNLILLIGKSPNDPIEFVADHPFLFVIREDVSGEVLFMGQVVNPIL</sequence>
<keyword evidence="5" id="KW-1185">Reference proteome</keyword>
<comment type="similarity">
    <text evidence="1 2">Belongs to the serpin family.</text>
</comment>
<dbReference type="PANTHER" id="PTHR11461">
    <property type="entry name" value="SERINE PROTEASE INHIBITOR, SERPIN"/>
    <property type="match status" value="1"/>
</dbReference>
<dbReference type="PROSITE" id="PS00284">
    <property type="entry name" value="SERPIN"/>
    <property type="match status" value="1"/>
</dbReference>
<dbReference type="CDD" id="cd02043">
    <property type="entry name" value="serpinP_plants"/>
    <property type="match status" value="1"/>
</dbReference>
<dbReference type="InterPro" id="IPR036186">
    <property type="entry name" value="Serpin_sf"/>
</dbReference>
<dbReference type="AlphaFoldDB" id="A0A2U1LWR0"/>
<organism evidence="4 5">
    <name type="scientific">Artemisia annua</name>
    <name type="common">Sweet wormwood</name>
    <dbReference type="NCBI Taxonomy" id="35608"/>
    <lineage>
        <taxon>Eukaryota</taxon>
        <taxon>Viridiplantae</taxon>
        <taxon>Streptophyta</taxon>
        <taxon>Embryophyta</taxon>
        <taxon>Tracheophyta</taxon>
        <taxon>Spermatophyta</taxon>
        <taxon>Magnoliopsida</taxon>
        <taxon>eudicotyledons</taxon>
        <taxon>Gunneridae</taxon>
        <taxon>Pentapetalae</taxon>
        <taxon>asterids</taxon>
        <taxon>campanulids</taxon>
        <taxon>Asterales</taxon>
        <taxon>Asteraceae</taxon>
        <taxon>Asteroideae</taxon>
        <taxon>Anthemideae</taxon>
        <taxon>Artemisiinae</taxon>
        <taxon>Artemisia</taxon>
    </lineage>
</organism>
<evidence type="ECO:0000259" key="3">
    <source>
        <dbReference type="SMART" id="SM00093"/>
    </source>
</evidence>
<evidence type="ECO:0000313" key="4">
    <source>
        <dbReference type="EMBL" id="PWA53442.1"/>
    </source>
</evidence>
<dbReference type="PANTHER" id="PTHR11461:SF211">
    <property type="entry name" value="GH10112P-RELATED"/>
    <property type="match status" value="1"/>
</dbReference>
<proteinExistence type="inferred from homology"/>
<dbReference type="GO" id="GO:0005615">
    <property type="term" value="C:extracellular space"/>
    <property type="evidence" value="ECO:0007669"/>
    <property type="project" value="InterPro"/>
</dbReference>
<dbReference type="Gene3D" id="2.30.39.10">
    <property type="entry name" value="Alpha-1-antitrypsin, domain 1"/>
    <property type="match status" value="1"/>
</dbReference>
<name>A0A2U1LWR0_ARTAN</name>
<dbReference type="InterPro" id="IPR042178">
    <property type="entry name" value="Serpin_sf_1"/>
</dbReference>
<dbReference type="InterPro" id="IPR023795">
    <property type="entry name" value="Serpin_CS"/>
</dbReference>
<dbReference type="STRING" id="35608.A0A2U1LWR0"/>
<dbReference type="Proteomes" id="UP000245207">
    <property type="component" value="Unassembled WGS sequence"/>
</dbReference>
<dbReference type="GO" id="GO:0004867">
    <property type="term" value="F:serine-type endopeptidase inhibitor activity"/>
    <property type="evidence" value="ECO:0007669"/>
    <property type="project" value="InterPro"/>
</dbReference>
<evidence type="ECO:0000313" key="5">
    <source>
        <dbReference type="Proteomes" id="UP000245207"/>
    </source>
</evidence>
<protein>
    <submittedName>
        <fullName evidence="4">Serine protease inhibitor (SERPIN) family protein</fullName>
    </submittedName>
</protein>
<dbReference type="EMBL" id="PKPP01007417">
    <property type="protein sequence ID" value="PWA53442.1"/>
    <property type="molecule type" value="Genomic_DNA"/>
</dbReference>
<dbReference type="InterPro" id="IPR042185">
    <property type="entry name" value="Serpin_sf_2"/>
</dbReference>
<dbReference type="SMART" id="SM00093">
    <property type="entry name" value="SERPIN"/>
    <property type="match status" value="1"/>
</dbReference>
<dbReference type="InterPro" id="IPR000215">
    <property type="entry name" value="Serpin_fam"/>
</dbReference>
<comment type="caution">
    <text evidence="4">The sequence shown here is derived from an EMBL/GenBank/DDBJ whole genome shotgun (WGS) entry which is preliminary data.</text>
</comment>
<feature type="domain" description="Serpin" evidence="3">
    <location>
        <begin position="19"/>
        <end position="379"/>
    </location>
</feature>
<reference evidence="4 5" key="1">
    <citation type="journal article" date="2018" name="Mol. Plant">
        <title>The genome of Artemisia annua provides insight into the evolution of Asteraceae family and artemisinin biosynthesis.</title>
        <authorList>
            <person name="Shen Q."/>
            <person name="Zhang L."/>
            <person name="Liao Z."/>
            <person name="Wang S."/>
            <person name="Yan T."/>
            <person name="Shi P."/>
            <person name="Liu M."/>
            <person name="Fu X."/>
            <person name="Pan Q."/>
            <person name="Wang Y."/>
            <person name="Lv Z."/>
            <person name="Lu X."/>
            <person name="Zhang F."/>
            <person name="Jiang W."/>
            <person name="Ma Y."/>
            <person name="Chen M."/>
            <person name="Hao X."/>
            <person name="Li L."/>
            <person name="Tang Y."/>
            <person name="Lv G."/>
            <person name="Zhou Y."/>
            <person name="Sun X."/>
            <person name="Brodelius P.E."/>
            <person name="Rose J.K.C."/>
            <person name="Tang K."/>
        </authorList>
    </citation>
    <scope>NUCLEOTIDE SEQUENCE [LARGE SCALE GENOMIC DNA]</scope>
    <source>
        <strain evidence="5">cv. Huhao1</strain>
        <tissue evidence="4">Leaf</tissue>
    </source>
</reference>
<dbReference type="Gene3D" id="3.30.497.10">
    <property type="entry name" value="Antithrombin, subunit I, domain 2"/>
    <property type="match status" value="1"/>
</dbReference>
<accession>A0A2U1LWR0</accession>
<evidence type="ECO:0000256" key="1">
    <source>
        <dbReference type="ARBA" id="ARBA00009500"/>
    </source>
</evidence>
<dbReference type="SUPFAM" id="SSF56574">
    <property type="entry name" value="Serpins"/>
    <property type="match status" value="1"/>
</dbReference>
<evidence type="ECO:0000256" key="2">
    <source>
        <dbReference type="RuleBase" id="RU000411"/>
    </source>
</evidence>
<dbReference type="OrthoDB" id="1063785at2759"/>
<dbReference type="InterPro" id="IPR023796">
    <property type="entry name" value="Serpin_dom"/>
</dbReference>
<gene>
    <name evidence="4" type="ORF">CTI12_AA445060</name>
</gene>
<dbReference type="Pfam" id="PF00079">
    <property type="entry name" value="Serpin"/>
    <property type="match status" value="1"/>
</dbReference>